<comment type="subunit">
    <text evidence="5">Part of the 30S ribosomal subunit. Contacts proteins S5 and S12.</text>
</comment>
<proteinExistence type="inferred from homology"/>
<accession>A0A2M8EJT4</accession>
<dbReference type="GO" id="GO:0003735">
    <property type="term" value="F:structural constituent of ribosome"/>
    <property type="evidence" value="ECO:0007669"/>
    <property type="project" value="InterPro"/>
</dbReference>
<dbReference type="PANTHER" id="PTHR11758">
    <property type="entry name" value="40S RIBOSOMAL PROTEIN S15A"/>
    <property type="match status" value="1"/>
</dbReference>
<comment type="similarity">
    <text evidence="1 5">Belongs to the universal ribosomal protein uS8 family.</text>
</comment>
<evidence type="ECO:0000256" key="2">
    <source>
        <dbReference type="ARBA" id="ARBA00022980"/>
    </source>
</evidence>
<evidence type="ECO:0000256" key="1">
    <source>
        <dbReference type="ARBA" id="ARBA00006471"/>
    </source>
</evidence>
<evidence type="ECO:0000256" key="3">
    <source>
        <dbReference type="ARBA" id="ARBA00023274"/>
    </source>
</evidence>
<keyword evidence="2 5" id="KW-0689">Ribosomal protein</keyword>
<dbReference type="InterPro" id="IPR000630">
    <property type="entry name" value="Ribosomal_uS8"/>
</dbReference>
<dbReference type="NCBIfam" id="NF001109">
    <property type="entry name" value="PRK00136.1"/>
    <property type="match status" value="1"/>
</dbReference>
<evidence type="ECO:0000313" key="6">
    <source>
        <dbReference type="EMBL" id="PJC22989.1"/>
    </source>
</evidence>
<reference evidence="7" key="1">
    <citation type="submission" date="2017-09" db="EMBL/GenBank/DDBJ databases">
        <title>Depth-based differentiation of microbial function through sediment-hosted aquifers and enrichment of novel symbionts in the deep terrestrial subsurface.</title>
        <authorList>
            <person name="Probst A.J."/>
            <person name="Ladd B."/>
            <person name="Jarett J.K."/>
            <person name="Geller-Mcgrath D.E."/>
            <person name="Sieber C.M.K."/>
            <person name="Emerson J.B."/>
            <person name="Anantharaman K."/>
            <person name="Thomas B.C."/>
            <person name="Malmstrom R."/>
            <person name="Stieglmeier M."/>
            <person name="Klingl A."/>
            <person name="Woyke T."/>
            <person name="Ryan C.M."/>
            <person name="Banfield J.F."/>
        </authorList>
    </citation>
    <scope>NUCLEOTIDE SEQUENCE [LARGE SCALE GENOMIC DNA]</scope>
</reference>
<evidence type="ECO:0000256" key="4">
    <source>
        <dbReference type="ARBA" id="ARBA00035258"/>
    </source>
</evidence>
<evidence type="ECO:0000313" key="7">
    <source>
        <dbReference type="Proteomes" id="UP000228781"/>
    </source>
</evidence>
<dbReference type="Gene3D" id="3.30.1490.10">
    <property type="match status" value="1"/>
</dbReference>
<evidence type="ECO:0000256" key="5">
    <source>
        <dbReference type="HAMAP-Rule" id="MF_01302"/>
    </source>
</evidence>
<dbReference type="GO" id="GO:0019843">
    <property type="term" value="F:rRNA binding"/>
    <property type="evidence" value="ECO:0007669"/>
    <property type="project" value="UniProtKB-UniRule"/>
</dbReference>
<dbReference type="Pfam" id="PF00410">
    <property type="entry name" value="Ribosomal_S8"/>
    <property type="match status" value="1"/>
</dbReference>
<dbReference type="GO" id="GO:0005840">
    <property type="term" value="C:ribosome"/>
    <property type="evidence" value="ECO:0007669"/>
    <property type="project" value="UniProtKB-KW"/>
</dbReference>
<protein>
    <recommendedName>
        <fullName evidence="4 5">Small ribosomal subunit protein uS8</fullName>
    </recommendedName>
</protein>
<keyword evidence="5" id="KW-0699">rRNA-binding</keyword>
<name>A0A2M8EJT4_UNCKA</name>
<comment type="caution">
    <text evidence="6">The sequence shown here is derived from an EMBL/GenBank/DDBJ whole genome shotgun (WGS) entry which is preliminary data.</text>
</comment>
<dbReference type="HAMAP" id="MF_01302_B">
    <property type="entry name" value="Ribosomal_uS8_B"/>
    <property type="match status" value="1"/>
</dbReference>
<sequence length="132" mass="14457">MSINDPVADIFSAIKNAAAAGHTEVVVPFSKFKAQLASLLKKEGFVTEVHKFKEKEGARFFLAIKPAYDEEGNSKISHLKRISRAGQRIYSPASKLKSPPLGIKIVSTSQGLFTEKEAKKKRLGGEVVGEVW</sequence>
<dbReference type="SUPFAM" id="SSF56047">
    <property type="entry name" value="Ribosomal protein S8"/>
    <property type="match status" value="1"/>
</dbReference>
<dbReference type="GO" id="GO:0006412">
    <property type="term" value="P:translation"/>
    <property type="evidence" value="ECO:0007669"/>
    <property type="project" value="UniProtKB-UniRule"/>
</dbReference>
<gene>
    <name evidence="5" type="primary">rpsH</name>
    <name evidence="6" type="ORF">CO059_01240</name>
</gene>
<comment type="function">
    <text evidence="5">One of the primary rRNA binding proteins, it binds directly to 16S rRNA central domain where it helps coordinate assembly of the platform of the 30S subunit.</text>
</comment>
<dbReference type="AlphaFoldDB" id="A0A2M8EJT4"/>
<keyword evidence="5" id="KW-0694">RNA-binding</keyword>
<dbReference type="Gene3D" id="3.30.1370.30">
    <property type="match status" value="1"/>
</dbReference>
<dbReference type="FunFam" id="3.30.1490.10:FF:000001">
    <property type="entry name" value="30S ribosomal protein S8"/>
    <property type="match status" value="1"/>
</dbReference>
<organism evidence="6 7">
    <name type="scientific">candidate division WWE3 bacterium CG_4_9_14_0_2_um_filter_48_10</name>
    <dbReference type="NCBI Taxonomy" id="1975078"/>
    <lineage>
        <taxon>Bacteria</taxon>
        <taxon>Katanobacteria</taxon>
    </lineage>
</organism>
<dbReference type="EMBL" id="PFSK01000014">
    <property type="protein sequence ID" value="PJC22989.1"/>
    <property type="molecule type" value="Genomic_DNA"/>
</dbReference>
<keyword evidence="3 5" id="KW-0687">Ribonucleoprotein</keyword>
<dbReference type="GO" id="GO:1990904">
    <property type="term" value="C:ribonucleoprotein complex"/>
    <property type="evidence" value="ECO:0007669"/>
    <property type="project" value="UniProtKB-KW"/>
</dbReference>
<dbReference type="InterPro" id="IPR035987">
    <property type="entry name" value="Ribosomal_uS8_sf"/>
</dbReference>
<dbReference type="GO" id="GO:0005737">
    <property type="term" value="C:cytoplasm"/>
    <property type="evidence" value="ECO:0007669"/>
    <property type="project" value="UniProtKB-ARBA"/>
</dbReference>
<dbReference type="Proteomes" id="UP000228781">
    <property type="component" value="Unassembled WGS sequence"/>
</dbReference>